<feature type="transmembrane region" description="Helical" evidence="7">
    <location>
        <begin position="144"/>
        <end position="163"/>
    </location>
</feature>
<keyword evidence="3" id="KW-1003">Cell membrane</keyword>
<dbReference type="Gene3D" id="3.30.70.100">
    <property type="match status" value="1"/>
</dbReference>
<feature type="transmembrane region" description="Helical" evidence="7">
    <location>
        <begin position="88"/>
        <end position="106"/>
    </location>
</feature>
<comment type="caution">
    <text evidence="9">The sequence shown here is derived from an EMBL/GenBank/DDBJ whole genome shotgun (WGS) entry which is preliminary data.</text>
</comment>
<evidence type="ECO:0000256" key="4">
    <source>
        <dbReference type="ARBA" id="ARBA00022692"/>
    </source>
</evidence>
<evidence type="ECO:0000256" key="5">
    <source>
        <dbReference type="ARBA" id="ARBA00022989"/>
    </source>
</evidence>
<dbReference type="EMBL" id="JPGN01000087">
    <property type="protein sequence ID" value="KFI18206.1"/>
    <property type="molecule type" value="Genomic_DNA"/>
</dbReference>
<keyword evidence="5 7" id="KW-1133">Transmembrane helix</keyword>
<dbReference type="Pfam" id="PF07690">
    <property type="entry name" value="MFS_1"/>
    <property type="match status" value="1"/>
</dbReference>
<dbReference type="Gene3D" id="1.20.1250.20">
    <property type="entry name" value="MFS general substrate transporter like domains"/>
    <property type="match status" value="1"/>
</dbReference>
<dbReference type="CDD" id="cd17472">
    <property type="entry name" value="MFS_YajR_like"/>
    <property type="match status" value="1"/>
</dbReference>
<dbReference type="InterPro" id="IPR036259">
    <property type="entry name" value="MFS_trans_sf"/>
</dbReference>
<feature type="transmembrane region" description="Helical" evidence="7">
    <location>
        <begin position="225"/>
        <end position="247"/>
    </location>
</feature>
<comment type="subcellular location">
    <subcellularLocation>
        <location evidence="1">Cell membrane</location>
        <topology evidence="1">Multi-pass membrane protein</topology>
    </subcellularLocation>
</comment>
<reference evidence="9 10" key="1">
    <citation type="submission" date="2014-07" db="EMBL/GenBank/DDBJ databases">
        <title>Comparative analysis of Nitrosococcus oceani genome inventories of strains from Pacific and Atlantic gyres.</title>
        <authorList>
            <person name="Lim C.K."/>
            <person name="Wang L."/>
            <person name="Sayavedra-Soto L.A."/>
            <person name="Klotz M.G."/>
        </authorList>
    </citation>
    <scope>NUCLEOTIDE SEQUENCE [LARGE SCALE GENOMIC DNA]</scope>
    <source>
        <strain evidence="9 10">C-27</strain>
    </source>
</reference>
<dbReference type="InterPro" id="IPR011701">
    <property type="entry name" value="MFS"/>
</dbReference>
<feature type="transmembrane region" description="Helical" evidence="7">
    <location>
        <begin position="259"/>
        <end position="280"/>
    </location>
</feature>
<accession>A0A0E2YZ45</accession>
<evidence type="ECO:0000256" key="3">
    <source>
        <dbReference type="ARBA" id="ARBA00022475"/>
    </source>
</evidence>
<gene>
    <name evidence="9" type="ORF">IB75_16060</name>
</gene>
<dbReference type="GO" id="GO:0022857">
    <property type="term" value="F:transmembrane transporter activity"/>
    <property type="evidence" value="ECO:0007669"/>
    <property type="project" value="InterPro"/>
</dbReference>
<dbReference type="Proteomes" id="UP000028839">
    <property type="component" value="Unassembled WGS sequence"/>
</dbReference>
<feature type="domain" description="Major facilitator superfamily (MFS) profile" evidence="8">
    <location>
        <begin position="21"/>
        <end position="402"/>
    </location>
</feature>
<dbReference type="GO" id="GO:0005886">
    <property type="term" value="C:plasma membrane"/>
    <property type="evidence" value="ECO:0007669"/>
    <property type="project" value="UniProtKB-SubCell"/>
</dbReference>
<feature type="transmembrane region" description="Helical" evidence="7">
    <location>
        <begin position="289"/>
        <end position="307"/>
    </location>
</feature>
<dbReference type="SUPFAM" id="SSF103473">
    <property type="entry name" value="MFS general substrate transporter"/>
    <property type="match status" value="1"/>
</dbReference>
<sequence>MKQNKAKRRFTLGMTLLERRSLFSLAGIYSLRMLGLFLILPVFSLYAHDLQGATPALIGLALGAYGITQALLQIPFGLLSDRIGRKPIITAGLILFALGSIVAAMADTIAGVIIGRALQGTGAIAAAVMALVADLTREEQRTKAMALIGLSIGMSFAVALAAGPVLNQWIGVPGLFWLTAILAVLGIAVLHLGVPQVTAPRHHLDVEPAPQQFLRVLGDFQLMRLALGIFFLHLLLTASFVVLPISLRDESGLDPAYHGYVYLPVLVTSIIAMVPFIILAEKKRRMKEVFIGAVAVLGLAELAWRFFHPSLAGTIVALWLFFTAFNLLEATLPSLVSKQSPAGSKGTAMGVYSTCQFLGAFVGGWAGGAVYGYFGFEGVFTFCAGIVALWLIFAATMEPPQYLRSQTLSIGKVNPDEAQLLAKRLAQVTGVADVVVVAEEGIAYLKVDDERLDKAALTEIGPEQMQSTQPSI</sequence>
<protein>
    <submittedName>
        <fullName evidence="9">MFS transporter</fullName>
    </submittedName>
</protein>
<proteinExistence type="predicted"/>
<organism evidence="9 10">
    <name type="scientific">Nitrosococcus oceani C-27</name>
    <dbReference type="NCBI Taxonomy" id="314279"/>
    <lineage>
        <taxon>Bacteria</taxon>
        <taxon>Pseudomonadati</taxon>
        <taxon>Pseudomonadota</taxon>
        <taxon>Gammaproteobacteria</taxon>
        <taxon>Chromatiales</taxon>
        <taxon>Chromatiaceae</taxon>
        <taxon>Nitrosococcus</taxon>
    </lineage>
</organism>
<dbReference type="HOGENOM" id="CLU_001265_10_0_6"/>
<dbReference type="InterPro" id="IPR020846">
    <property type="entry name" value="MFS_dom"/>
</dbReference>
<dbReference type="OrthoDB" id="9764259at2"/>
<evidence type="ECO:0000313" key="9">
    <source>
        <dbReference type="EMBL" id="KFI18206.1"/>
    </source>
</evidence>
<evidence type="ECO:0000259" key="8">
    <source>
        <dbReference type="PROSITE" id="PS50850"/>
    </source>
</evidence>
<name>A0A0E2YZ45_9GAMM</name>
<evidence type="ECO:0000256" key="6">
    <source>
        <dbReference type="ARBA" id="ARBA00023136"/>
    </source>
</evidence>
<evidence type="ECO:0000256" key="1">
    <source>
        <dbReference type="ARBA" id="ARBA00004651"/>
    </source>
</evidence>
<dbReference type="PROSITE" id="PS50850">
    <property type="entry name" value="MFS"/>
    <property type="match status" value="1"/>
</dbReference>
<feature type="transmembrane region" description="Helical" evidence="7">
    <location>
        <begin position="112"/>
        <end position="132"/>
    </location>
</feature>
<keyword evidence="4 7" id="KW-0812">Transmembrane</keyword>
<feature type="transmembrane region" description="Helical" evidence="7">
    <location>
        <begin position="373"/>
        <end position="395"/>
    </location>
</feature>
<evidence type="ECO:0000256" key="7">
    <source>
        <dbReference type="SAM" id="Phobius"/>
    </source>
</evidence>
<feature type="transmembrane region" description="Helical" evidence="7">
    <location>
        <begin position="175"/>
        <end position="194"/>
    </location>
</feature>
<keyword evidence="6 7" id="KW-0472">Membrane</keyword>
<feature type="transmembrane region" description="Helical" evidence="7">
    <location>
        <begin position="348"/>
        <end position="367"/>
    </location>
</feature>
<keyword evidence="2" id="KW-0813">Transport</keyword>
<dbReference type="AlphaFoldDB" id="A0A0E2YZ45"/>
<feature type="transmembrane region" description="Helical" evidence="7">
    <location>
        <begin position="313"/>
        <end position="336"/>
    </location>
</feature>
<evidence type="ECO:0000313" key="10">
    <source>
        <dbReference type="Proteomes" id="UP000028839"/>
    </source>
</evidence>
<evidence type="ECO:0000256" key="2">
    <source>
        <dbReference type="ARBA" id="ARBA00022448"/>
    </source>
</evidence>
<feature type="transmembrane region" description="Helical" evidence="7">
    <location>
        <begin position="21"/>
        <end position="44"/>
    </location>
</feature>
<dbReference type="PANTHER" id="PTHR23517:SF2">
    <property type="entry name" value="MULTIDRUG RESISTANCE PROTEIN MDTH"/>
    <property type="match status" value="1"/>
</dbReference>
<dbReference type="PANTHER" id="PTHR23517">
    <property type="entry name" value="RESISTANCE PROTEIN MDTM, PUTATIVE-RELATED-RELATED"/>
    <property type="match status" value="1"/>
</dbReference>
<feature type="transmembrane region" description="Helical" evidence="7">
    <location>
        <begin position="56"/>
        <end position="76"/>
    </location>
</feature>
<dbReference type="InterPro" id="IPR050171">
    <property type="entry name" value="MFS_Transporters"/>
</dbReference>